<accession>A0A1J5R136</accession>
<protein>
    <submittedName>
        <fullName evidence="2">Protein YceI</fullName>
    </submittedName>
</protein>
<dbReference type="PANTHER" id="PTHR34406:SF1">
    <property type="entry name" value="PROTEIN YCEI"/>
    <property type="match status" value="1"/>
</dbReference>
<reference evidence="2" key="1">
    <citation type="submission" date="2016-10" db="EMBL/GenBank/DDBJ databases">
        <title>Sequence of Gallionella enrichment culture.</title>
        <authorList>
            <person name="Poehlein A."/>
            <person name="Muehling M."/>
            <person name="Daniel R."/>
        </authorList>
    </citation>
    <scope>NUCLEOTIDE SEQUENCE</scope>
</reference>
<feature type="domain" description="Lipid/polyisoprenoid-binding YceI-like" evidence="1">
    <location>
        <begin position="23"/>
        <end position="189"/>
    </location>
</feature>
<proteinExistence type="predicted"/>
<dbReference type="Gene3D" id="2.40.128.110">
    <property type="entry name" value="Lipid/polyisoprenoid-binding, YceI-like"/>
    <property type="match status" value="1"/>
</dbReference>
<dbReference type="InterPro" id="IPR007372">
    <property type="entry name" value="Lipid/polyisoprenoid-bd_YceI"/>
</dbReference>
<evidence type="ECO:0000259" key="1">
    <source>
        <dbReference type="SMART" id="SM00867"/>
    </source>
</evidence>
<dbReference type="AlphaFoldDB" id="A0A1J5R136"/>
<dbReference type="SUPFAM" id="SSF101874">
    <property type="entry name" value="YceI-like"/>
    <property type="match status" value="1"/>
</dbReference>
<dbReference type="SMART" id="SM00867">
    <property type="entry name" value="YceI"/>
    <property type="match status" value="1"/>
</dbReference>
<name>A0A1J5R136_9ZZZZ</name>
<evidence type="ECO:0000313" key="2">
    <source>
        <dbReference type="EMBL" id="OIQ85668.1"/>
    </source>
</evidence>
<organism evidence="2">
    <name type="scientific">mine drainage metagenome</name>
    <dbReference type="NCBI Taxonomy" id="410659"/>
    <lineage>
        <taxon>unclassified sequences</taxon>
        <taxon>metagenomes</taxon>
        <taxon>ecological metagenomes</taxon>
    </lineage>
</organism>
<dbReference type="PANTHER" id="PTHR34406">
    <property type="entry name" value="PROTEIN YCEI"/>
    <property type="match status" value="1"/>
</dbReference>
<dbReference type="Pfam" id="PF04264">
    <property type="entry name" value="YceI"/>
    <property type="match status" value="1"/>
</dbReference>
<dbReference type="EMBL" id="MLJW01000529">
    <property type="protein sequence ID" value="OIQ85668.1"/>
    <property type="molecule type" value="Genomic_DNA"/>
</dbReference>
<sequence length="194" mass="21059">MKKILTIMALMAWIPAALADVETYDIDPAHSFANFTIRHVVSKASGTFNDVSGKIAIDRSDLAKSSVRARIGVMSVNTGFAKRDEHLREKPEYLEPAKFAEMTFVSSKVEARGKDEGVITGQFTLHGVTREITLPFKLLGVGADPWGGQRAGFEAHTTLHAADYGFGWAANPNGPVGTDIEVTLLIEGVKEKTK</sequence>
<comment type="caution">
    <text evidence="2">The sequence shown here is derived from an EMBL/GenBank/DDBJ whole genome shotgun (WGS) entry which is preliminary data.</text>
</comment>
<dbReference type="InterPro" id="IPR036761">
    <property type="entry name" value="TTHA0802/YceI-like_sf"/>
</dbReference>
<gene>
    <name evidence="2" type="primary">yceI_25</name>
    <name evidence="2" type="ORF">GALL_324740</name>
</gene>